<accession>A0ABR1XHK5</accession>
<sequence>METYFDVPSSRYPSLPTPLPCLHRIPACFQSRVIPVIHPFVHSFCFHPRNLLRLVHPQPPLNYSFTWSPHNPTPRFRPPNNLVWSPPRAMRQLVHARCHDQLCACCVTSRACDAAAAPALPMTATLSAHFLATVPTPHFACVKHASSVRACIYPPHRTSRRHSRDLHMPACMHACVGRRTLSCVERSATYTRIVPLAGEWLGVFGSACQKKRRREGAR</sequence>
<keyword evidence="2" id="KW-1185">Reference proteome</keyword>
<dbReference type="EMBL" id="JBBWUH010000011">
    <property type="protein sequence ID" value="KAK8154757.1"/>
    <property type="molecule type" value="Genomic_DNA"/>
</dbReference>
<comment type="caution">
    <text evidence="1">The sequence shown here is derived from an EMBL/GenBank/DDBJ whole genome shotgun (WGS) entry which is preliminary data.</text>
</comment>
<proteinExistence type="predicted"/>
<reference evidence="1 2" key="1">
    <citation type="journal article" date="2022" name="G3 (Bethesda)">
        <title>Enemy or ally: a genomic approach to elucidate the lifestyle of Phyllosticta citrichinaensis.</title>
        <authorList>
            <person name="Buijs V.A."/>
            <person name="Groenewald J.Z."/>
            <person name="Haridas S."/>
            <person name="LaButti K.M."/>
            <person name="Lipzen A."/>
            <person name="Martin F.M."/>
            <person name="Barry K."/>
            <person name="Grigoriev I.V."/>
            <person name="Crous P.W."/>
            <person name="Seidl M.F."/>
        </authorList>
    </citation>
    <scope>NUCLEOTIDE SEQUENCE [LARGE SCALE GENOMIC DNA]</scope>
    <source>
        <strain evidence="1 2">CBS 129764</strain>
    </source>
</reference>
<organism evidence="1 2">
    <name type="scientific">Phyllosticta citrichinensis</name>
    <dbReference type="NCBI Taxonomy" id="1130410"/>
    <lineage>
        <taxon>Eukaryota</taxon>
        <taxon>Fungi</taxon>
        <taxon>Dikarya</taxon>
        <taxon>Ascomycota</taxon>
        <taxon>Pezizomycotina</taxon>
        <taxon>Dothideomycetes</taxon>
        <taxon>Dothideomycetes incertae sedis</taxon>
        <taxon>Botryosphaeriales</taxon>
        <taxon>Phyllostictaceae</taxon>
        <taxon>Phyllosticta</taxon>
    </lineage>
</organism>
<gene>
    <name evidence="1" type="ORF">IWX90DRAFT_64981</name>
</gene>
<dbReference type="Proteomes" id="UP001456524">
    <property type="component" value="Unassembled WGS sequence"/>
</dbReference>
<evidence type="ECO:0000313" key="2">
    <source>
        <dbReference type="Proteomes" id="UP001456524"/>
    </source>
</evidence>
<evidence type="ECO:0000313" key="1">
    <source>
        <dbReference type="EMBL" id="KAK8154757.1"/>
    </source>
</evidence>
<name>A0ABR1XHK5_9PEZI</name>
<protein>
    <submittedName>
        <fullName evidence="1">Uncharacterized protein</fullName>
    </submittedName>
</protein>